<keyword evidence="8" id="KW-0653">Protein transport</keyword>
<dbReference type="PROSITE" id="PS00108">
    <property type="entry name" value="PROTEIN_KINASE_ST"/>
    <property type="match status" value="1"/>
</dbReference>
<keyword evidence="2" id="KW-0813">Transport</keyword>
<dbReference type="PROSITE" id="PS50011">
    <property type="entry name" value="PROTEIN_KINASE_DOM"/>
    <property type="match status" value="1"/>
</dbReference>
<dbReference type="InterPro" id="IPR011009">
    <property type="entry name" value="Kinase-like_dom_sf"/>
</dbReference>
<dbReference type="GO" id="GO:0010506">
    <property type="term" value="P:regulation of autophagy"/>
    <property type="evidence" value="ECO:0007669"/>
    <property type="project" value="InterPro"/>
</dbReference>
<dbReference type="InterPro" id="IPR045269">
    <property type="entry name" value="Atg1-like"/>
</dbReference>
<dbReference type="GO" id="GO:0015031">
    <property type="term" value="P:protein transport"/>
    <property type="evidence" value="ECO:0007669"/>
    <property type="project" value="UniProtKB-KW"/>
</dbReference>
<reference evidence="15" key="1">
    <citation type="journal article" date="2019" name="Curr. Biol.">
        <title>Genome Sequence of Striga asiatica Provides Insight into the Evolution of Plant Parasitism.</title>
        <authorList>
            <person name="Yoshida S."/>
            <person name="Kim S."/>
            <person name="Wafula E.K."/>
            <person name="Tanskanen J."/>
            <person name="Kim Y.M."/>
            <person name="Honaas L."/>
            <person name="Yang Z."/>
            <person name="Spallek T."/>
            <person name="Conn C.E."/>
            <person name="Ichihashi Y."/>
            <person name="Cheong K."/>
            <person name="Cui S."/>
            <person name="Der J.P."/>
            <person name="Gundlach H."/>
            <person name="Jiao Y."/>
            <person name="Hori C."/>
            <person name="Ishida J.K."/>
            <person name="Kasahara H."/>
            <person name="Kiba T."/>
            <person name="Kim M.S."/>
            <person name="Koo N."/>
            <person name="Laohavisit A."/>
            <person name="Lee Y.H."/>
            <person name="Lumba S."/>
            <person name="McCourt P."/>
            <person name="Mortimer J.C."/>
            <person name="Mutuku J.M."/>
            <person name="Nomura T."/>
            <person name="Sasaki-Sekimoto Y."/>
            <person name="Seto Y."/>
            <person name="Wang Y."/>
            <person name="Wakatake T."/>
            <person name="Sakakibara H."/>
            <person name="Demura T."/>
            <person name="Yamaguchi S."/>
            <person name="Yoneyama K."/>
            <person name="Manabe R.I."/>
            <person name="Nelson D.C."/>
            <person name="Schulman A.H."/>
            <person name="Timko M.P."/>
            <person name="dePamphilis C.W."/>
            <person name="Choi D."/>
            <person name="Shirasu K."/>
        </authorList>
    </citation>
    <scope>NUCLEOTIDE SEQUENCE [LARGE SCALE GENOMIC DNA]</scope>
    <source>
        <strain evidence="15">cv. UVA1</strain>
    </source>
</reference>
<dbReference type="GO" id="GO:0031410">
    <property type="term" value="C:cytoplasmic vesicle"/>
    <property type="evidence" value="ECO:0007669"/>
    <property type="project" value="UniProtKB-KW"/>
</dbReference>
<dbReference type="GO" id="GO:0005776">
    <property type="term" value="C:autophagosome"/>
    <property type="evidence" value="ECO:0007669"/>
    <property type="project" value="UniProtKB-SubCell"/>
</dbReference>
<dbReference type="PROSITE" id="PS00107">
    <property type="entry name" value="PROTEIN_KINASE_ATP"/>
    <property type="match status" value="1"/>
</dbReference>
<comment type="subcellular location">
    <subcellularLocation>
        <location evidence="1">Cytoplasmic vesicle</location>
        <location evidence="1">Autophagosome</location>
    </subcellularLocation>
</comment>
<dbReference type="InterPro" id="IPR017441">
    <property type="entry name" value="Protein_kinase_ATP_BS"/>
</dbReference>
<keyword evidence="3" id="KW-0723">Serine/threonine-protein kinase</keyword>
<evidence type="ECO:0000313" key="14">
    <source>
        <dbReference type="EMBL" id="GER54389.1"/>
    </source>
</evidence>
<dbReference type="Pfam" id="PF24497">
    <property type="entry name" value="MIT_ATG1"/>
    <property type="match status" value="1"/>
</dbReference>
<dbReference type="GO" id="GO:0004674">
    <property type="term" value="F:protein serine/threonine kinase activity"/>
    <property type="evidence" value="ECO:0007669"/>
    <property type="project" value="UniProtKB-KW"/>
</dbReference>
<proteinExistence type="predicted"/>
<dbReference type="InterPro" id="IPR000719">
    <property type="entry name" value="Prot_kinase_dom"/>
</dbReference>
<organism evidence="14 15">
    <name type="scientific">Striga asiatica</name>
    <name type="common">Asiatic witchweed</name>
    <name type="synonym">Buchnera asiatica</name>
    <dbReference type="NCBI Taxonomy" id="4170"/>
    <lineage>
        <taxon>Eukaryota</taxon>
        <taxon>Viridiplantae</taxon>
        <taxon>Streptophyta</taxon>
        <taxon>Embryophyta</taxon>
        <taxon>Tracheophyta</taxon>
        <taxon>Spermatophyta</taxon>
        <taxon>Magnoliopsida</taxon>
        <taxon>eudicotyledons</taxon>
        <taxon>Gunneridae</taxon>
        <taxon>Pentapetalae</taxon>
        <taxon>asterids</taxon>
        <taxon>lamiids</taxon>
        <taxon>Lamiales</taxon>
        <taxon>Orobanchaceae</taxon>
        <taxon>Buchnereae</taxon>
        <taxon>Striga</taxon>
    </lineage>
</organism>
<dbReference type="PANTHER" id="PTHR24348">
    <property type="entry name" value="SERINE/THREONINE-PROTEIN KINASE UNC-51-RELATED"/>
    <property type="match status" value="1"/>
</dbReference>
<dbReference type="FunFam" id="3.30.200.20:FF:000003">
    <property type="entry name" value="Non-specific serine/threonine protein kinase"/>
    <property type="match status" value="1"/>
</dbReference>
<dbReference type="Gene3D" id="1.10.510.10">
    <property type="entry name" value="Transferase(Phosphotransferase) domain 1"/>
    <property type="match status" value="1"/>
</dbReference>
<evidence type="ECO:0000256" key="12">
    <source>
        <dbReference type="SAM" id="MobiDB-lite"/>
    </source>
</evidence>
<dbReference type="Proteomes" id="UP000325081">
    <property type="component" value="Unassembled WGS sequence"/>
</dbReference>
<accession>A0A5A7R9W4</accession>
<keyword evidence="10" id="KW-0968">Cytoplasmic vesicle</keyword>
<dbReference type="GO" id="GO:0005524">
    <property type="term" value="F:ATP binding"/>
    <property type="evidence" value="ECO:0007669"/>
    <property type="project" value="UniProtKB-UniRule"/>
</dbReference>
<feature type="binding site" evidence="11">
    <location>
        <position position="43"/>
    </location>
    <ligand>
        <name>ATP</name>
        <dbReference type="ChEBI" id="CHEBI:30616"/>
    </ligand>
</feature>
<evidence type="ECO:0000256" key="5">
    <source>
        <dbReference type="ARBA" id="ARBA00022741"/>
    </source>
</evidence>
<evidence type="ECO:0000256" key="9">
    <source>
        <dbReference type="ARBA" id="ARBA00023006"/>
    </source>
</evidence>
<feature type="domain" description="Protein kinase" evidence="13">
    <location>
        <begin position="14"/>
        <end position="272"/>
    </location>
</feature>
<evidence type="ECO:0000256" key="6">
    <source>
        <dbReference type="ARBA" id="ARBA00022777"/>
    </source>
</evidence>
<feature type="region of interest" description="Disordered" evidence="12">
    <location>
        <begin position="315"/>
        <end position="352"/>
    </location>
</feature>
<evidence type="ECO:0000256" key="4">
    <source>
        <dbReference type="ARBA" id="ARBA00022679"/>
    </source>
</evidence>
<dbReference type="InterPro" id="IPR008271">
    <property type="entry name" value="Ser/Thr_kinase_AS"/>
</dbReference>
<dbReference type="GO" id="GO:0006914">
    <property type="term" value="P:autophagy"/>
    <property type="evidence" value="ECO:0007669"/>
    <property type="project" value="UniProtKB-KW"/>
</dbReference>
<evidence type="ECO:0000256" key="11">
    <source>
        <dbReference type="PROSITE-ProRule" id="PRU10141"/>
    </source>
</evidence>
<protein>
    <submittedName>
        <fullName evidence="14">Kinase family protein</fullName>
    </submittedName>
</protein>
<evidence type="ECO:0000256" key="7">
    <source>
        <dbReference type="ARBA" id="ARBA00022840"/>
    </source>
</evidence>
<evidence type="ECO:0000256" key="1">
    <source>
        <dbReference type="ARBA" id="ARBA00004419"/>
    </source>
</evidence>
<dbReference type="EMBL" id="BKCP01011070">
    <property type="protein sequence ID" value="GER54389.1"/>
    <property type="molecule type" value="Genomic_DNA"/>
</dbReference>
<evidence type="ECO:0000313" key="15">
    <source>
        <dbReference type="Proteomes" id="UP000325081"/>
    </source>
</evidence>
<dbReference type="InterPro" id="IPR056281">
    <property type="entry name" value="MIT_ATG1a/b/c"/>
</dbReference>
<keyword evidence="15" id="KW-1185">Reference proteome</keyword>
<evidence type="ECO:0000256" key="2">
    <source>
        <dbReference type="ARBA" id="ARBA00022448"/>
    </source>
</evidence>
<gene>
    <name evidence="14" type="ORF">STAS_31968</name>
</gene>
<keyword evidence="6 14" id="KW-0418">Kinase</keyword>
<dbReference type="FunFam" id="1.10.510.10:FF:000548">
    <property type="entry name" value="Serine/threonine-protein kinase ATG1"/>
    <property type="match status" value="1"/>
</dbReference>
<dbReference type="Pfam" id="PF00069">
    <property type="entry name" value="Pkinase"/>
    <property type="match status" value="1"/>
</dbReference>
<keyword evidence="5 11" id="KW-0547">Nucleotide-binding</keyword>
<keyword evidence="4" id="KW-0808">Transferase</keyword>
<dbReference type="SUPFAM" id="SSF56112">
    <property type="entry name" value="Protein kinase-like (PK-like)"/>
    <property type="match status" value="1"/>
</dbReference>
<dbReference type="PANTHER" id="PTHR24348:SF68">
    <property type="entry name" value="SERINE_THREONINE-PROTEIN KINASE ATG1C"/>
    <property type="match status" value="1"/>
</dbReference>
<name>A0A5A7R9W4_STRAF</name>
<evidence type="ECO:0000259" key="13">
    <source>
        <dbReference type="PROSITE" id="PS50011"/>
    </source>
</evidence>
<keyword evidence="9" id="KW-0072">Autophagy</keyword>
<dbReference type="OrthoDB" id="346907at2759"/>
<keyword evidence="7 11" id="KW-0067">ATP-binding</keyword>
<sequence>MAQSTRRYQMVGDYMVGKQIGEGSFSTVWHARHRAHGTEVAIKEIVTSRLNPKLQESLKSEIFILKRINHPNIIRLHDMIEESGKIYIILEYCKGGDLSIYIQQRQGKISEETAKHFMQQLAEGLKVLRENNLIHRDLKPQNLLLSTNGDKSVLKIADFGFARSLQPRGLAETLCGSPLYMAPEIMQLQKYDAKADLWSVGAILFQLVTGKTPFTGNNQIELLQNIIKSTELQFPPKAVDLNPLCKDLCRKLLRRNPVERLTFEEFFNHPYLSNEQPVEFLGNNQSQRKTDVFSLSTRNNTDQSLQEDCLPFSLDEDSSPSYQTKPTMKSLYGFSPKTKHENTKDVSNIGNKTDPSTYSGILKPRFSEGILAKESLKTAKSPVILEITNPKVTDSLESIDQDYVIVSGPLMDLSSKTGTKPLYSENVGPTSAPLPIVRGANGGLDNHTGSVEGRQLSSPEISEGSIDVITDALDQPSTDHTTRISSLRQYAAVITELVNDKMDGGKEVEAFSVQLVILAIWKQALHICHTHAASAADGSPGREITDFQESIDNTTKAQGPLDICSEIEGAFLHEFERAEELAKLVDHGNVELPDAMELVYQSALALGRHGAVDEYMGDIESAVIFYSKASCLLMFLLVEAPCLILNPPFSLTNSDRYRIKNYIDVLNNRQSVSRSQRVAVLNMENQAHTLT</sequence>
<evidence type="ECO:0000256" key="8">
    <source>
        <dbReference type="ARBA" id="ARBA00022927"/>
    </source>
</evidence>
<dbReference type="CDD" id="cd14009">
    <property type="entry name" value="STKc_ATG1_ULK_like"/>
    <property type="match status" value="1"/>
</dbReference>
<evidence type="ECO:0000256" key="3">
    <source>
        <dbReference type="ARBA" id="ARBA00022527"/>
    </source>
</evidence>
<dbReference type="AlphaFoldDB" id="A0A5A7R9W4"/>
<dbReference type="SMART" id="SM00220">
    <property type="entry name" value="S_TKc"/>
    <property type="match status" value="1"/>
</dbReference>
<evidence type="ECO:0000256" key="10">
    <source>
        <dbReference type="ARBA" id="ARBA00023329"/>
    </source>
</evidence>
<comment type="caution">
    <text evidence="14">The sequence shown here is derived from an EMBL/GenBank/DDBJ whole genome shotgun (WGS) entry which is preliminary data.</text>
</comment>